<dbReference type="InterPro" id="IPR004242">
    <property type="entry name" value="Transposase_21"/>
</dbReference>
<proteinExistence type="predicted"/>
<dbReference type="AlphaFoldDB" id="J0D466"/>
<reference evidence="2" key="1">
    <citation type="journal article" date="2012" name="Science">
        <title>The Paleozoic origin of enzymatic lignin decomposition reconstructed from 31 fungal genomes.</title>
        <authorList>
            <person name="Floudas D."/>
            <person name="Binder M."/>
            <person name="Riley R."/>
            <person name="Barry K."/>
            <person name="Blanchette R.A."/>
            <person name="Henrissat B."/>
            <person name="Martinez A.T."/>
            <person name="Otillar R."/>
            <person name="Spatafora J.W."/>
            <person name="Yadav J.S."/>
            <person name="Aerts A."/>
            <person name="Benoit I."/>
            <person name="Boyd A."/>
            <person name="Carlson A."/>
            <person name="Copeland A."/>
            <person name="Coutinho P.M."/>
            <person name="de Vries R.P."/>
            <person name="Ferreira P."/>
            <person name="Findley K."/>
            <person name="Foster B."/>
            <person name="Gaskell J."/>
            <person name="Glotzer D."/>
            <person name="Gorecki P."/>
            <person name="Heitman J."/>
            <person name="Hesse C."/>
            <person name="Hori C."/>
            <person name="Igarashi K."/>
            <person name="Jurgens J.A."/>
            <person name="Kallen N."/>
            <person name="Kersten P."/>
            <person name="Kohler A."/>
            <person name="Kuees U."/>
            <person name="Kumar T.K.A."/>
            <person name="Kuo A."/>
            <person name="LaButti K."/>
            <person name="Larrondo L.F."/>
            <person name="Lindquist E."/>
            <person name="Ling A."/>
            <person name="Lombard V."/>
            <person name="Lucas S."/>
            <person name="Lundell T."/>
            <person name="Martin R."/>
            <person name="McLaughlin D.J."/>
            <person name="Morgenstern I."/>
            <person name="Morin E."/>
            <person name="Murat C."/>
            <person name="Nagy L.G."/>
            <person name="Nolan M."/>
            <person name="Ohm R.A."/>
            <person name="Patyshakuliyeva A."/>
            <person name="Rokas A."/>
            <person name="Ruiz-Duenas F.J."/>
            <person name="Sabat G."/>
            <person name="Salamov A."/>
            <person name="Samejima M."/>
            <person name="Schmutz J."/>
            <person name="Slot J.C."/>
            <person name="St John F."/>
            <person name="Stenlid J."/>
            <person name="Sun H."/>
            <person name="Sun S."/>
            <person name="Syed K."/>
            <person name="Tsang A."/>
            <person name="Wiebenga A."/>
            <person name="Young D."/>
            <person name="Pisabarro A."/>
            <person name="Eastwood D.C."/>
            <person name="Martin F."/>
            <person name="Cullen D."/>
            <person name="Grigoriev I.V."/>
            <person name="Hibbett D.S."/>
        </authorList>
    </citation>
    <scope>NUCLEOTIDE SEQUENCE [LARGE SCALE GENOMIC DNA]</scope>
    <source>
        <strain evidence="2">TFB10046</strain>
    </source>
</reference>
<dbReference type="OMA" id="DEFLECW"/>
<evidence type="ECO:0008006" key="3">
    <source>
        <dbReference type="Google" id="ProtNLM"/>
    </source>
</evidence>
<dbReference type="eggNOG" id="ENOG502QSGD">
    <property type="taxonomic scope" value="Eukaryota"/>
</dbReference>
<evidence type="ECO:0000313" key="2">
    <source>
        <dbReference type="Proteomes" id="UP000006514"/>
    </source>
</evidence>
<protein>
    <recommendedName>
        <fullName evidence="3">Transposase domain-containing protein</fullName>
    </recommendedName>
</protein>
<feature type="non-terminal residue" evidence="1">
    <location>
        <position position="1"/>
    </location>
</feature>
<dbReference type="OrthoDB" id="3234349at2759"/>
<dbReference type="KEGG" id="adl:AURDEDRAFT_40351"/>
<dbReference type="Pfam" id="PF02992">
    <property type="entry name" value="Transposase_21"/>
    <property type="match status" value="1"/>
</dbReference>
<keyword evidence="2" id="KW-1185">Reference proteome</keyword>
<dbReference type="PANTHER" id="PTHR46579">
    <property type="entry name" value="F5/8 TYPE C DOMAIN-CONTAINING PROTEIN-RELATED"/>
    <property type="match status" value="1"/>
</dbReference>
<dbReference type="InParanoid" id="J0D466"/>
<name>J0D466_AURST</name>
<sequence length="187" mass="21576">ISLVCLNLPPDIRYSSEHMHVVGILPHQSETDAQEYLVPLVDELLTLWHVGVVVPRTALSDCGRLVRAAVVPVVCDMPGGRKVVGYNPPRSNYLCPYCKCHKSQINSVGIYNDDFVRRSREEWLLRARNWRDARSNEERVRLKSQFGIAWSELLYLPYWDPTKYFVVDGMHNLVLGLLQHHIRVIWG</sequence>
<gene>
    <name evidence="1" type="ORF">AURDEDRAFT_40351</name>
</gene>
<dbReference type="Proteomes" id="UP000006514">
    <property type="component" value="Unassembled WGS sequence"/>
</dbReference>
<accession>J0D466</accession>
<organism evidence="1 2">
    <name type="scientific">Auricularia subglabra (strain TFB-10046 / SS5)</name>
    <name type="common">White-rot fungus</name>
    <name type="synonym">Auricularia delicata (strain TFB10046)</name>
    <dbReference type="NCBI Taxonomy" id="717982"/>
    <lineage>
        <taxon>Eukaryota</taxon>
        <taxon>Fungi</taxon>
        <taxon>Dikarya</taxon>
        <taxon>Basidiomycota</taxon>
        <taxon>Agaricomycotina</taxon>
        <taxon>Agaricomycetes</taxon>
        <taxon>Auriculariales</taxon>
        <taxon>Auriculariaceae</taxon>
        <taxon>Auricularia</taxon>
    </lineage>
</organism>
<dbReference type="EMBL" id="JH688210">
    <property type="protein sequence ID" value="EJD33479.1"/>
    <property type="molecule type" value="Genomic_DNA"/>
</dbReference>
<feature type="non-terminal residue" evidence="1">
    <location>
        <position position="187"/>
    </location>
</feature>
<evidence type="ECO:0000313" key="1">
    <source>
        <dbReference type="EMBL" id="EJD33479.1"/>
    </source>
</evidence>
<dbReference type="PANTHER" id="PTHR46579:SF2">
    <property type="entry name" value="C2H2-TYPE DOMAIN-CONTAINING PROTEIN"/>
    <property type="match status" value="1"/>
</dbReference>